<dbReference type="InterPro" id="IPR029035">
    <property type="entry name" value="DHS-like_NAD/FAD-binding_dom"/>
</dbReference>
<comment type="similarity">
    <text evidence="1">Belongs to the ETF alpha-subunit/FixB family.</text>
</comment>
<dbReference type="Pfam" id="PF01012">
    <property type="entry name" value="ETF"/>
    <property type="match status" value="1"/>
</dbReference>
<sequence>LEHFLAEPYTKILTAIISEYKPEVFIAGSTTMGRALFSRVAAKIGTGLTADCTGLDIDGEGNLIQTRPAFGGSVMARIKTPNHRPQMATVRPRVFKKAPEDRSRTGEVIKFPLTEDMLTSRVKFIDYIVDETSHVNIEEADVIFSGGRGIKGPDNFKMLFELADMIKGAVGASRVAVDEGWIPYSHQVGQTGKTVAPKMYLAFGISGAIKHLAGMQTSDFIVAVNKDPEAPIFKVADIGIVADLFEVVPLLKKKLEEKLKNA</sequence>
<organism evidence="6">
    <name type="scientific">candidate division WOR-3 bacterium</name>
    <dbReference type="NCBI Taxonomy" id="2052148"/>
    <lineage>
        <taxon>Bacteria</taxon>
        <taxon>Bacteria division WOR-3</taxon>
    </lineage>
</organism>
<dbReference type="Pfam" id="PF00766">
    <property type="entry name" value="ETF_alpha"/>
    <property type="match status" value="1"/>
</dbReference>
<feature type="domain" description="Electron transfer flavoprotein alpha/beta-subunit N-terminal" evidence="5">
    <location>
        <begin position="1"/>
        <end position="124"/>
    </location>
</feature>
<evidence type="ECO:0000256" key="1">
    <source>
        <dbReference type="ARBA" id="ARBA00005817"/>
    </source>
</evidence>
<dbReference type="Gene3D" id="3.40.50.1220">
    <property type="entry name" value="TPP-binding domain"/>
    <property type="match status" value="1"/>
</dbReference>
<comment type="caution">
    <text evidence="6">The sequence shown here is derived from an EMBL/GenBank/DDBJ whole genome shotgun (WGS) entry which is preliminary data.</text>
</comment>
<dbReference type="Proteomes" id="UP000885847">
    <property type="component" value="Unassembled WGS sequence"/>
</dbReference>
<protein>
    <submittedName>
        <fullName evidence="6">Electron transfer flavoprotein subunit alpha/FixB family protein</fullName>
    </submittedName>
</protein>
<dbReference type="InterPro" id="IPR014729">
    <property type="entry name" value="Rossmann-like_a/b/a_fold"/>
</dbReference>
<dbReference type="InterPro" id="IPR014731">
    <property type="entry name" value="ETF_asu_C"/>
</dbReference>
<dbReference type="SUPFAM" id="SSF52402">
    <property type="entry name" value="Adenine nucleotide alpha hydrolases-like"/>
    <property type="match status" value="1"/>
</dbReference>
<gene>
    <name evidence="6" type="ORF">ENF18_00455</name>
</gene>
<keyword evidence="2" id="KW-0285">Flavoprotein</keyword>
<dbReference type="PANTHER" id="PTHR43153">
    <property type="entry name" value="ELECTRON TRANSFER FLAVOPROTEIN ALPHA"/>
    <property type="match status" value="1"/>
</dbReference>
<dbReference type="InterPro" id="IPR001308">
    <property type="entry name" value="ETF_a/FixB"/>
</dbReference>
<dbReference type="FunFam" id="3.40.50.1220:FF:000001">
    <property type="entry name" value="Electron transfer flavoprotein, alpha subunit"/>
    <property type="match status" value="1"/>
</dbReference>
<dbReference type="PANTHER" id="PTHR43153:SF1">
    <property type="entry name" value="ELECTRON TRANSFER FLAVOPROTEIN SUBUNIT ALPHA, MITOCHONDRIAL"/>
    <property type="match status" value="1"/>
</dbReference>
<evidence type="ECO:0000256" key="4">
    <source>
        <dbReference type="PIRSR" id="PIRSR000089-1"/>
    </source>
</evidence>
<dbReference type="CDD" id="cd01715">
    <property type="entry name" value="ETF_alpha"/>
    <property type="match status" value="1"/>
</dbReference>
<feature type="binding site" evidence="4">
    <location>
        <begin position="204"/>
        <end position="211"/>
    </location>
    <ligand>
        <name>FAD</name>
        <dbReference type="ChEBI" id="CHEBI:57692"/>
    </ligand>
</feature>
<dbReference type="GO" id="GO:0033539">
    <property type="term" value="P:fatty acid beta-oxidation using acyl-CoA dehydrogenase"/>
    <property type="evidence" value="ECO:0007669"/>
    <property type="project" value="TreeGrafter"/>
</dbReference>
<dbReference type="AlphaFoldDB" id="A0A7C0ZH43"/>
<feature type="binding site" evidence="4">
    <location>
        <begin position="187"/>
        <end position="191"/>
    </location>
    <ligand>
        <name>FAD</name>
        <dbReference type="ChEBI" id="CHEBI:57692"/>
    </ligand>
</feature>
<dbReference type="PIRSF" id="PIRSF000089">
    <property type="entry name" value="Electra_flavoP_a"/>
    <property type="match status" value="1"/>
</dbReference>
<dbReference type="InterPro" id="IPR014730">
    <property type="entry name" value="ETF_a/b_N"/>
</dbReference>
<dbReference type="SUPFAM" id="SSF52467">
    <property type="entry name" value="DHS-like NAD/FAD-binding domain"/>
    <property type="match status" value="1"/>
</dbReference>
<keyword evidence="3 4" id="KW-0274">FAD</keyword>
<feature type="binding site" evidence="4">
    <location>
        <position position="225"/>
    </location>
    <ligand>
        <name>FAD</name>
        <dbReference type="ChEBI" id="CHEBI:57692"/>
    </ligand>
</feature>
<evidence type="ECO:0000259" key="5">
    <source>
        <dbReference type="SMART" id="SM00893"/>
    </source>
</evidence>
<accession>A0A7C0ZH43</accession>
<dbReference type="EMBL" id="DQWE01000021">
    <property type="protein sequence ID" value="HDI82245.1"/>
    <property type="molecule type" value="Genomic_DNA"/>
</dbReference>
<feature type="binding site" evidence="4">
    <location>
        <begin position="173"/>
        <end position="174"/>
    </location>
    <ligand>
        <name>FAD</name>
        <dbReference type="ChEBI" id="CHEBI:57692"/>
    </ligand>
</feature>
<evidence type="ECO:0000256" key="2">
    <source>
        <dbReference type="ARBA" id="ARBA00022630"/>
    </source>
</evidence>
<dbReference type="Gene3D" id="3.40.50.620">
    <property type="entry name" value="HUPs"/>
    <property type="match status" value="1"/>
</dbReference>
<evidence type="ECO:0000313" key="6">
    <source>
        <dbReference type="EMBL" id="HDI82245.1"/>
    </source>
</evidence>
<dbReference type="SMART" id="SM00893">
    <property type="entry name" value="ETF"/>
    <property type="match status" value="1"/>
</dbReference>
<evidence type="ECO:0000256" key="3">
    <source>
        <dbReference type="ARBA" id="ARBA00022827"/>
    </source>
</evidence>
<feature type="non-terminal residue" evidence="6">
    <location>
        <position position="1"/>
    </location>
</feature>
<dbReference type="GO" id="GO:0009055">
    <property type="term" value="F:electron transfer activity"/>
    <property type="evidence" value="ECO:0007669"/>
    <property type="project" value="InterPro"/>
</dbReference>
<feature type="binding site" evidence="4">
    <location>
        <position position="148"/>
    </location>
    <ligand>
        <name>FAD</name>
        <dbReference type="ChEBI" id="CHEBI:57692"/>
    </ligand>
</feature>
<name>A0A7C0ZH43_UNCW3</name>
<reference evidence="6" key="1">
    <citation type="journal article" date="2020" name="mSystems">
        <title>Genome- and Community-Level Interaction Insights into Carbon Utilization and Element Cycling Functions of Hydrothermarchaeota in Hydrothermal Sediment.</title>
        <authorList>
            <person name="Zhou Z."/>
            <person name="Liu Y."/>
            <person name="Xu W."/>
            <person name="Pan J."/>
            <person name="Luo Z.H."/>
            <person name="Li M."/>
        </authorList>
    </citation>
    <scope>NUCLEOTIDE SEQUENCE [LARGE SCALE GENOMIC DNA]</scope>
    <source>
        <strain evidence="6">HyVt-102</strain>
    </source>
</reference>
<comment type="cofactor">
    <cofactor evidence="4">
        <name>FAD</name>
        <dbReference type="ChEBI" id="CHEBI:57692"/>
    </cofactor>
    <text evidence="4">Binds 1 FAD per dimer.</text>
</comment>
<proteinExistence type="inferred from homology"/>
<dbReference type="GO" id="GO:0050660">
    <property type="term" value="F:flavin adenine dinucleotide binding"/>
    <property type="evidence" value="ECO:0007669"/>
    <property type="project" value="InterPro"/>
</dbReference>
<dbReference type="InterPro" id="IPR033947">
    <property type="entry name" value="ETF_alpha_N"/>
</dbReference>